<evidence type="ECO:0000313" key="3">
    <source>
        <dbReference type="Proteomes" id="UP000027395"/>
    </source>
</evidence>
<dbReference type="GO" id="GO:0009036">
    <property type="term" value="F:type II site-specific deoxyribonuclease activity"/>
    <property type="evidence" value="ECO:0007669"/>
    <property type="project" value="UniProtKB-EC"/>
</dbReference>
<dbReference type="GeneID" id="77289246"/>
<dbReference type="PATRIC" id="fig|388467.6.peg.2208"/>
<dbReference type="GO" id="GO:0003677">
    <property type="term" value="F:DNA binding"/>
    <property type="evidence" value="ECO:0007669"/>
    <property type="project" value="InterPro"/>
</dbReference>
<dbReference type="Proteomes" id="UP000027395">
    <property type="component" value="Chromosome"/>
</dbReference>
<dbReference type="InterPro" id="IPR019067">
    <property type="entry name" value="Restrct_endonuc_II_MamI"/>
</dbReference>
<accession>A0A073CT44</accession>
<keyword evidence="2" id="KW-0540">Nuclease</keyword>
<reference evidence="2 3" key="1">
    <citation type="journal article" date="2014" name="Appl. Environ. Microbiol.">
        <title>Elucidation of insertion elements encoded on plasmids and in vitro construction of shuttle vectors from the toxic cyanobacterium Planktothrix.</title>
        <authorList>
            <person name="Christiansen G."/>
            <person name="Goesmann A."/>
            <person name="Kurmayer R."/>
        </authorList>
    </citation>
    <scope>NUCLEOTIDE SEQUENCE [LARGE SCALE GENOMIC DNA]</scope>
    <source>
        <strain evidence="2 3">NIVA-CYA 126/8</strain>
    </source>
</reference>
<gene>
    <name evidence="2" type="ORF">A19Y_2265</name>
</gene>
<keyword evidence="2" id="KW-0255">Endonuclease</keyword>
<dbReference type="RefSeq" id="WP_042154229.1">
    <property type="nucleotide sequence ID" value="NZ_CM002803.1"/>
</dbReference>
<name>A0A073CT44_PLAA1</name>
<dbReference type="EMBL" id="CM002803">
    <property type="protein sequence ID" value="KEI67200.1"/>
    <property type="molecule type" value="Genomic_DNA"/>
</dbReference>
<dbReference type="Pfam" id="PF09567">
    <property type="entry name" value="RE_MamI"/>
    <property type="match status" value="1"/>
</dbReference>
<dbReference type="eggNOG" id="ENOG503123M">
    <property type="taxonomic scope" value="Bacteria"/>
</dbReference>
<keyword evidence="2" id="KW-0378">Hydrolase</keyword>
<dbReference type="HOGENOM" id="CLU_890967_0_0_3"/>
<sequence length="312" mass="36549">MQPNRQLITIGDNLNQIKQLLSELVLYPRINALKWSKITQQTPNIKIGYPGQHLASLITGMPGERTGARGHDLADGSEVKSCSRIDQLDQCEICQAAVSRSEQFCPECGSEKVKRKEDSKWLFTIKSDNDLRVLTQEVRRLILILGDYPNFEANDFETLRFQCFEIWTQSDRHKRFKDIMTNYYDNIYLPKKQKNLNNIAPQNFWPYQYQFYLCNPILTFSCLVHNSTTTSLRIEVQTYIEPDLDRSSQPSLLMPAKLLNKQEKKIIITKLNLKNIEDIPQMITEEMRHDLPLRKSKTFSTKTPYQRRKRKK</sequence>
<dbReference type="GO" id="GO:0009307">
    <property type="term" value="P:DNA restriction-modification system"/>
    <property type="evidence" value="ECO:0007669"/>
    <property type="project" value="InterPro"/>
</dbReference>
<evidence type="ECO:0000313" key="2">
    <source>
        <dbReference type="EMBL" id="KEI67200.1"/>
    </source>
</evidence>
<evidence type="ECO:0000256" key="1">
    <source>
        <dbReference type="SAM" id="MobiDB-lite"/>
    </source>
</evidence>
<protein>
    <submittedName>
        <fullName evidence="2">Endonuclease MamI</fullName>
        <ecNumber evidence="2">3.1.21.4</ecNumber>
    </submittedName>
</protein>
<dbReference type="AlphaFoldDB" id="A0A073CT44"/>
<proteinExistence type="predicted"/>
<keyword evidence="3" id="KW-1185">Reference proteome</keyword>
<organism evidence="2 3">
    <name type="scientific">Planktothrix agardhii (strain NIVA-CYA 126/8)</name>
    <dbReference type="NCBI Taxonomy" id="388467"/>
    <lineage>
        <taxon>Bacteria</taxon>
        <taxon>Bacillati</taxon>
        <taxon>Cyanobacteriota</taxon>
        <taxon>Cyanophyceae</taxon>
        <taxon>Oscillatoriophycideae</taxon>
        <taxon>Oscillatoriales</taxon>
        <taxon>Microcoleaceae</taxon>
        <taxon>Planktothrix</taxon>
    </lineage>
</organism>
<dbReference type="EC" id="3.1.21.4" evidence="2"/>
<feature type="region of interest" description="Disordered" evidence="1">
    <location>
        <begin position="293"/>
        <end position="312"/>
    </location>
</feature>